<protein>
    <submittedName>
        <fullName evidence="1">Putative restriction alleviation protein</fullName>
    </submittedName>
</protein>
<dbReference type="Pfam" id="PF14354">
    <property type="entry name" value="Lar_restr_allev"/>
    <property type="match status" value="1"/>
</dbReference>
<gene>
    <name evidence="1" type="ORF">MM415A01084_0012</name>
</gene>
<name>A0A6M3K962_9ZZZZ</name>
<dbReference type="EMBL" id="MT142331">
    <property type="protein sequence ID" value="QJA78315.1"/>
    <property type="molecule type" value="Genomic_DNA"/>
</dbReference>
<accession>A0A6M3K962</accession>
<reference evidence="1" key="1">
    <citation type="submission" date="2020-03" db="EMBL/GenBank/DDBJ databases">
        <title>The deep terrestrial virosphere.</title>
        <authorList>
            <person name="Holmfeldt K."/>
            <person name="Nilsson E."/>
            <person name="Simone D."/>
            <person name="Lopez-Fernandez M."/>
            <person name="Wu X."/>
            <person name="de Brujin I."/>
            <person name="Lundin D."/>
            <person name="Andersson A."/>
            <person name="Bertilsson S."/>
            <person name="Dopson M."/>
        </authorList>
    </citation>
    <scope>NUCLEOTIDE SEQUENCE</scope>
    <source>
        <strain evidence="1">MM415A01084</strain>
    </source>
</reference>
<sequence>MTETLRSCPFCGSLPTVQPWHGGPTTKHLVGCERDDCAASPAVTGKTRTLAITAWNRRAEPTPETLEAWAEWFDDPGKSPSVVCKVPLWMYRDESSVATPGYLLREIARRMRANNEE</sequence>
<organism evidence="1">
    <name type="scientific">viral metagenome</name>
    <dbReference type="NCBI Taxonomy" id="1070528"/>
    <lineage>
        <taxon>unclassified sequences</taxon>
        <taxon>metagenomes</taxon>
        <taxon>organismal metagenomes</taxon>
    </lineage>
</organism>
<evidence type="ECO:0000313" key="1">
    <source>
        <dbReference type="EMBL" id="QJA78315.1"/>
    </source>
</evidence>
<dbReference type="AlphaFoldDB" id="A0A6M3K962"/>
<proteinExistence type="predicted"/>